<dbReference type="KEGG" id="marq:MARGE09_P0871"/>
<feature type="domain" description="CBM10" evidence="8">
    <location>
        <begin position="46"/>
        <end position="80"/>
    </location>
</feature>
<dbReference type="InterPro" id="IPR000160">
    <property type="entry name" value="GGDEF_dom"/>
</dbReference>
<dbReference type="InterPro" id="IPR043128">
    <property type="entry name" value="Rev_trsase/Diguanyl_cyclase"/>
</dbReference>
<evidence type="ECO:0000313" key="9">
    <source>
        <dbReference type="EMBL" id="BCD96671.1"/>
    </source>
</evidence>
<dbReference type="PROSITE" id="PS50887">
    <property type="entry name" value="GGDEF"/>
    <property type="match status" value="1"/>
</dbReference>
<dbReference type="GO" id="GO:0043709">
    <property type="term" value="P:cell adhesion involved in single-species biofilm formation"/>
    <property type="evidence" value="ECO:0007669"/>
    <property type="project" value="TreeGrafter"/>
</dbReference>
<keyword evidence="6" id="KW-0812">Transmembrane</keyword>
<sequence length="469" mass="51872">MLSRARKLRPPPKNETLTRCLSELADPDGDGWGVEGGNKCVVVVPGTNRAVTGEPICGSLESDPDGDGWSWENDQSCIAASGGEDSPEAPTCVSPERDPDGDGWGWENEASCRVGSVTENVTEQVEITLCNNPPLGVDASEYDGLIVKVHYEGRAPYLRLNVVDSAPELLAYASMPKPMSMYLDTEVLRTGERFVRFEEFSVGEWWTVDQNPPRALAGPSFRHLTQFAFDAEGQGVHRIRIDRIDLVGERVRTESFLLAIAVIWAVYLLFEAGWRYLGLQRAYRHEQQQLEGLIGGALELEEEKELLTNLSQTDPLTQVYNRHGLSQRLRHQFGGGALPMGTGLLVFDIDHFKKLNDTYGHDAGDVVLQEFSSLMMSSIRSEDTFARWGGEEFVLVVGTLAEDKLAAMAEKLRQRVAAHLFVKDKQLPVTVSIGVAQARSGEPFDLLCQRADKALYKAKSTRNTVAYAP</sequence>
<dbReference type="PANTHER" id="PTHR45138:SF24">
    <property type="entry name" value="DIGUANYLATE CYCLASE DGCC-RELATED"/>
    <property type="match status" value="1"/>
</dbReference>
<feature type="domain" description="GGDEF" evidence="7">
    <location>
        <begin position="340"/>
        <end position="469"/>
    </location>
</feature>
<gene>
    <name evidence="9" type="ORF">MARGE09_P0871</name>
</gene>
<keyword evidence="6" id="KW-0472">Membrane</keyword>
<dbReference type="InterPro" id="IPR050469">
    <property type="entry name" value="Diguanylate_Cyclase"/>
</dbReference>
<dbReference type="InterPro" id="IPR036601">
    <property type="entry name" value="CBM10_sf"/>
</dbReference>
<keyword evidence="3" id="KW-0378">Hydrolase</keyword>
<dbReference type="Pfam" id="PF02013">
    <property type="entry name" value="CBM_10"/>
    <property type="match status" value="1"/>
</dbReference>
<accession>A0AAN1WFJ9</accession>
<organism evidence="9 10">
    <name type="scientific">Marinagarivorans cellulosilyticus</name>
    <dbReference type="NCBI Taxonomy" id="2721545"/>
    <lineage>
        <taxon>Bacteria</taxon>
        <taxon>Pseudomonadati</taxon>
        <taxon>Pseudomonadota</taxon>
        <taxon>Gammaproteobacteria</taxon>
        <taxon>Cellvibrionales</taxon>
        <taxon>Cellvibrionaceae</taxon>
        <taxon>Marinagarivorans</taxon>
    </lineage>
</organism>
<evidence type="ECO:0000259" key="8">
    <source>
        <dbReference type="PROSITE" id="PS51763"/>
    </source>
</evidence>
<proteinExistence type="predicted"/>
<evidence type="ECO:0000256" key="1">
    <source>
        <dbReference type="ARBA" id="ARBA00001946"/>
    </source>
</evidence>
<dbReference type="GO" id="GO:0052621">
    <property type="term" value="F:diguanylate cyclase activity"/>
    <property type="evidence" value="ECO:0007669"/>
    <property type="project" value="UniProtKB-EC"/>
</dbReference>
<evidence type="ECO:0000259" key="7">
    <source>
        <dbReference type="PROSITE" id="PS50887"/>
    </source>
</evidence>
<reference evidence="9 10" key="1">
    <citation type="journal article" date="2022" name="IScience">
        <title>An ultrasensitive nanofiber-based assay for enzymatic hydrolysis and deep-sea microbial degradation of cellulose.</title>
        <authorList>
            <person name="Tsudome M."/>
            <person name="Tachioka M."/>
            <person name="Miyazaki M."/>
            <person name="Uchimura K."/>
            <person name="Tsuda M."/>
            <person name="Takaki Y."/>
            <person name="Deguchi S."/>
        </authorList>
    </citation>
    <scope>NUCLEOTIDE SEQUENCE [LARGE SCALE GENOMIC DNA]</scope>
    <source>
        <strain evidence="9 10">GE09</strain>
    </source>
</reference>
<dbReference type="EC" id="2.7.7.65" evidence="2"/>
<dbReference type="EMBL" id="AP023086">
    <property type="protein sequence ID" value="BCD96671.1"/>
    <property type="molecule type" value="Genomic_DNA"/>
</dbReference>
<dbReference type="InterPro" id="IPR029787">
    <property type="entry name" value="Nucleotide_cyclase"/>
</dbReference>
<dbReference type="InterPro" id="IPR002883">
    <property type="entry name" value="CBM10/Dockerin_dom"/>
</dbReference>
<dbReference type="Proteomes" id="UP001320119">
    <property type="component" value="Chromosome"/>
</dbReference>
<evidence type="ECO:0000256" key="4">
    <source>
        <dbReference type="ARBA" id="ARBA00023295"/>
    </source>
</evidence>
<keyword evidence="10" id="KW-1185">Reference proteome</keyword>
<dbReference type="RefSeq" id="WP_236986162.1">
    <property type="nucleotide sequence ID" value="NZ_AP023086.1"/>
</dbReference>
<dbReference type="SUPFAM" id="SSF55073">
    <property type="entry name" value="Nucleotide cyclase"/>
    <property type="match status" value="1"/>
</dbReference>
<feature type="region of interest" description="Disordered" evidence="5">
    <location>
        <begin position="77"/>
        <end position="107"/>
    </location>
</feature>
<dbReference type="GO" id="GO:0016798">
    <property type="term" value="F:hydrolase activity, acting on glycosyl bonds"/>
    <property type="evidence" value="ECO:0007669"/>
    <property type="project" value="UniProtKB-KW"/>
</dbReference>
<evidence type="ECO:0000313" key="10">
    <source>
        <dbReference type="Proteomes" id="UP001320119"/>
    </source>
</evidence>
<evidence type="ECO:0000256" key="2">
    <source>
        <dbReference type="ARBA" id="ARBA00012528"/>
    </source>
</evidence>
<dbReference type="InterPro" id="IPR009031">
    <property type="entry name" value="CBM10"/>
</dbReference>
<dbReference type="SMART" id="SM01064">
    <property type="entry name" value="CBM_10"/>
    <property type="match status" value="3"/>
</dbReference>
<dbReference type="PANTHER" id="PTHR45138">
    <property type="entry name" value="REGULATORY COMPONENTS OF SENSORY TRANSDUCTION SYSTEM"/>
    <property type="match status" value="1"/>
</dbReference>
<keyword evidence="4" id="KW-0326">Glycosidase</keyword>
<dbReference type="GO" id="GO:0005886">
    <property type="term" value="C:plasma membrane"/>
    <property type="evidence" value="ECO:0007669"/>
    <property type="project" value="TreeGrafter"/>
</dbReference>
<dbReference type="Gene3D" id="2.30.32.30">
    <property type="entry name" value="CBM10"/>
    <property type="match status" value="2"/>
</dbReference>
<feature type="transmembrane region" description="Helical" evidence="6">
    <location>
        <begin position="256"/>
        <end position="277"/>
    </location>
</feature>
<evidence type="ECO:0000256" key="5">
    <source>
        <dbReference type="SAM" id="MobiDB-lite"/>
    </source>
</evidence>
<dbReference type="SMART" id="SM00267">
    <property type="entry name" value="GGDEF"/>
    <property type="match status" value="1"/>
</dbReference>
<dbReference type="AlphaFoldDB" id="A0AAN1WFJ9"/>
<name>A0AAN1WFJ9_9GAMM</name>
<dbReference type="Gene3D" id="3.30.70.270">
    <property type="match status" value="1"/>
</dbReference>
<dbReference type="Pfam" id="PF00990">
    <property type="entry name" value="GGDEF"/>
    <property type="match status" value="1"/>
</dbReference>
<dbReference type="FunFam" id="3.30.70.270:FF:000001">
    <property type="entry name" value="Diguanylate cyclase domain protein"/>
    <property type="match status" value="1"/>
</dbReference>
<evidence type="ECO:0000256" key="3">
    <source>
        <dbReference type="ARBA" id="ARBA00022801"/>
    </source>
</evidence>
<dbReference type="GO" id="GO:1902201">
    <property type="term" value="P:negative regulation of bacterial-type flagellum-dependent cell motility"/>
    <property type="evidence" value="ECO:0007669"/>
    <property type="project" value="TreeGrafter"/>
</dbReference>
<dbReference type="GO" id="GO:0005975">
    <property type="term" value="P:carbohydrate metabolic process"/>
    <property type="evidence" value="ECO:0007669"/>
    <property type="project" value="InterPro"/>
</dbReference>
<dbReference type="NCBIfam" id="TIGR00254">
    <property type="entry name" value="GGDEF"/>
    <property type="match status" value="1"/>
</dbReference>
<dbReference type="CDD" id="cd01949">
    <property type="entry name" value="GGDEF"/>
    <property type="match status" value="1"/>
</dbReference>
<protein>
    <recommendedName>
        <fullName evidence="2">diguanylate cyclase</fullName>
        <ecNumber evidence="2">2.7.7.65</ecNumber>
    </recommendedName>
</protein>
<dbReference type="GO" id="GO:0030248">
    <property type="term" value="F:cellulose binding"/>
    <property type="evidence" value="ECO:0007669"/>
    <property type="project" value="InterPro"/>
</dbReference>
<dbReference type="PROSITE" id="PS51763">
    <property type="entry name" value="CBM10"/>
    <property type="match status" value="1"/>
</dbReference>
<comment type="cofactor">
    <cofactor evidence="1">
        <name>Mg(2+)</name>
        <dbReference type="ChEBI" id="CHEBI:18420"/>
    </cofactor>
</comment>
<evidence type="ECO:0000256" key="6">
    <source>
        <dbReference type="SAM" id="Phobius"/>
    </source>
</evidence>
<keyword evidence="6" id="KW-1133">Transmembrane helix</keyword>